<organism evidence="2 3">
    <name type="scientific">Gigaspora rosea</name>
    <dbReference type="NCBI Taxonomy" id="44941"/>
    <lineage>
        <taxon>Eukaryota</taxon>
        <taxon>Fungi</taxon>
        <taxon>Fungi incertae sedis</taxon>
        <taxon>Mucoromycota</taxon>
        <taxon>Glomeromycotina</taxon>
        <taxon>Glomeromycetes</taxon>
        <taxon>Diversisporales</taxon>
        <taxon>Gigasporaceae</taxon>
        <taxon>Gigaspora</taxon>
    </lineage>
</organism>
<name>A0A397V1C4_9GLOM</name>
<dbReference type="OrthoDB" id="2441242at2759"/>
<sequence length="76" mass="8982">MQESIEKRKNENEISNLVNISQEKPTKKLSRHARYNKKRKLEKDEKEQNSALLTDYNVSRPILPLITSDVIFDPDR</sequence>
<protein>
    <submittedName>
        <fullName evidence="2">Uncharacterized protein</fullName>
    </submittedName>
</protein>
<dbReference type="AlphaFoldDB" id="A0A397V1C4"/>
<feature type="compositionally biased region" description="Basic residues" evidence="1">
    <location>
        <begin position="27"/>
        <end position="40"/>
    </location>
</feature>
<keyword evidence="3" id="KW-1185">Reference proteome</keyword>
<feature type="compositionally biased region" description="Polar residues" evidence="1">
    <location>
        <begin position="13"/>
        <end position="23"/>
    </location>
</feature>
<feature type="non-terminal residue" evidence="2">
    <location>
        <position position="76"/>
    </location>
</feature>
<gene>
    <name evidence="2" type="ORF">C2G38_2143674</name>
</gene>
<comment type="caution">
    <text evidence="2">The sequence shown here is derived from an EMBL/GenBank/DDBJ whole genome shotgun (WGS) entry which is preliminary data.</text>
</comment>
<accession>A0A397V1C4</accession>
<feature type="compositionally biased region" description="Basic and acidic residues" evidence="1">
    <location>
        <begin position="1"/>
        <end position="12"/>
    </location>
</feature>
<dbReference type="EMBL" id="QKWP01000761">
    <property type="protein sequence ID" value="RIB15227.1"/>
    <property type="molecule type" value="Genomic_DNA"/>
</dbReference>
<proteinExistence type="predicted"/>
<dbReference type="Proteomes" id="UP000266673">
    <property type="component" value="Unassembled WGS sequence"/>
</dbReference>
<reference evidence="2 3" key="1">
    <citation type="submission" date="2018-06" db="EMBL/GenBank/DDBJ databases">
        <title>Comparative genomics reveals the genomic features of Rhizophagus irregularis, R. cerebriforme, R. diaphanum and Gigaspora rosea, and their symbiotic lifestyle signature.</title>
        <authorList>
            <person name="Morin E."/>
            <person name="San Clemente H."/>
            <person name="Chen E.C.H."/>
            <person name="De La Providencia I."/>
            <person name="Hainaut M."/>
            <person name="Kuo A."/>
            <person name="Kohler A."/>
            <person name="Murat C."/>
            <person name="Tang N."/>
            <person name="Roy S."/>
            <person name="Loubradou J."/>
            <person name="Henrissat B."/>
            <person name="Grigoriev I.V."/>
            <person name="Corradi N."/>
            <person name="Roux C."/>
            <person name="Martin F.M."/>
        </authorList>
    </citation>
    <scope>NUCLEOTIDE SEQUENCE [LARGE SCALE GENOMIC DNA]</scope>
    <source>
        <strain evidence="2 3">DAOM 194757</strain>
    </source>
</reference>
<evidence type="ECO:0000313" key="2">
    <source>
        <dbReference type="EMBL" id="RIB15227.1"/>
    </source>
</evidence>
<feature type="region of interest" description="Disordered" evidence="1">
    <location>
        <begin position="1"/>
        <end position="51"/>
    </location>
</feature>
<evidence type="ECO:0000256" key="1">
    <source>
        <dbReference type="SAM" id="MobiDB-lite"/>
    </source>
</evidence>
<evidence type="ECO:0000313" key="3">
    <source>
        <dbReference type="Proteomes" id="UP000266673"/>
    </source>
</evidence>